<feature type="signal peptide" evidence="6">
    <location>
        <begin position="1"/>
        <end position="26"/>
    </location>
</feature>
<keyword evidence="4" id="KW-0472">Membrane</keyword>
<dbReference type="PANTHER" id="PTHR38776:SF1">
    <property type="entry name" value="MLTA-INTERACTING PROTEIN-RELATED"/>
    <property type="match status" value="1"/>
</dbReference>
<dbReference type="RefSeq" id="WP_311191960.1">
    <property type="nucleotide sequence ID" value="NZ_CP115541.1"/>
</dbReference>
<evidence type="ECO:0000256" key="3">
    <source>
        <dbReference type="ARBA" id="ARBA00022729"/>
    </source>
</evidence>
<evidence type="ECO:0000256" key="5">
    <source>
        <dbReference type="ARBA" id="ARBA00023237"/>
    </source>
</evidence>
<gene>
    <name evidence="7" type="ORF">PDM29_00460</name>
</gene>
<keyword evidence="5" id="KW-0998">Cell outer membrane</keyword>
<comment type="subcellular location">
    <subcellularLocation>
        <location evidence="1">Cell outer membrane</location>
    </subcellularLocation>
</comment>
<protein>
    <submittedName>
        <fullName evidence="7">MipA/OmpV family protein</fullName>
    </submittedName>
</protein>
<evidence type="ECO:0000313" key="7">
    <source>
        <dbReference type="EMBL" id="WNH52776.1"/>
    </source>
</evidence>
<dbReference type="Pfam" id="PF06629">
    <property type="entry name" value="MipA"/>
    <property type="match status" value="1"/>
</dbReference>
<dbReference type="Proteomes" id="UP001302072">
    <property type="component" value="Chromosome"/>
</dbReference>
<evidence type="ECO:0000313" key="8">
    <source>
        <dbReference type="Proteomes" id="UP001302072"/>
    </source>
</evidence>
<keyword evidence="3 6" id="KW-0732">Signal</keyword>
<evidence type="ECO:0000256" key="6">
    <source>
        <dbReference type="SAM" id="SignalP"/>
    </source>
</evidence>
<organism evidence="7 8">
    <name type="scientific">Stenotrophomonas oahuensis</name>
    <dbReference type="NCBI Taxonomy" id="3003271"/>
    <lineage>
        <taxon>Bacteria</taxon>
        <taxon>Pseudomonadati</taxon>
        <taxon>Pseudomonadota</taxon>
        <taxon>Gammaproteobacteria</taxon>
        <taxon>Lysobacterales</taxon>
        <taxon>Lysobacteraceae</taxon>
        <taxon>Stenotrophomonas</taxon>
    </lineage>
</organism>
<comment type="similarity">
    <text evidence="2">Belongs to the MipA/OmpV family.</text>
</comment>
<dbReference type="PANTHER" id="PTHR38776">
    <property type="entry name" value="MLTA-INTERACTING PROTEIN-RELATED"/>
    <property type="match status" value="1"/>
</dbReference>
<evidence type="ECO:0000256" key="1">
    <source>
        <dbReference type="ARBA" id="ARBA00004442"/>
    </source>
</evidence>
<sequence length="258" mass="27095">MRVQPLLSPALGVAIAVLFASTTAQAQVAPGAKPRSSVGLAVAAQKSPYAGYDTDVLPIPVVNYEGKSFHLRGGSLGWKLFNSDSTEVSLLASPYMMRFKHKDTDDVQLRQLSNRSLSAMAGVAVRHTAPWGIVQANVQAEVSGHGGGFAADAKYAYPIPAGKVTLIPGIGAGYASADLNDYYFGVSARESARSGLAMYKAGSGVSPYIDLTAIMPLGAHWVATGSLRRTRLSDAITDSPMTEGKHMDSALIALSYGF</sequence>
<name>A0ABY9YPI8_9GAMM</name>
<dbReference type="InterPro" id="IPR010583">
    <property type="entry name" value="MipA"/>
</dbReference>
<feature type="chain" id="PRO_5046212670" evidence="6">
    <location>
        <begin position="27"/>
        <end position="258"/>
    </location>
</feature>
<accession>A0ABY9YPI8</accession>
<evidence type="ECO:0000256" key="2">
    <source>
        <dbReference type="ARBA" id="ARBA00005722"/>
    </source>
</evidence>
<evidence type="ECO:0000256" key="4">
    <source>
        <dbReference type="ARBA" id="ARBA00023136"/>
    </source>
</evidence>
<dbReference type="EMBL" id="CP115541">
    <property type="protein sequence ID" value="WNH52776.1"/>
    <property type="molecule type" value="Genomic_DNA"/>
</dbReference>
<proteinExistence type="inferred from homology"/>
<keyword evidence="8" id="KW-1185">Reference proteome</keyword>
<reference evidence="7 8" key="1">
    <citation type="submission" date="2022-12" db="EMBL/GenBank/DDBJ databases">
        <title>Two new species, Stenotrophomonas aracearum and Stenotrophomonas oahuensis, isolated from Anthurium (Araceae family) in Hawaii.</title>
        <authorList>
            <person name="Chunag S.C."/>
            <person name="Dobhal S."/>
            <person name="Alvarez A."/>
            <person name="Arif M."/>
        </authorList>
    </citation>
    <scope>NUCLEOTIDE SEQUENCE [LARGE SCALE GENOMIC DNA]</scope>
    <source>
        <strain evidence="7 8">A5586</strain>
    </source>
</reference>